<dbReference type="PROSITE" id="PS51375">
    <property type="entry name" value="PPR"/>
    <property type="match status" value="2"/>
</dbReference>
<dbReference type="GO" id="GO:0009451">
    <property type="term" value="P:RNA modification"/>
    <property type="evidence" value="ECO:0007669"/>
    <property type="project" value="InterPro"/>
</dbReference>
<dbReference type="Proteomes" id="UP000813462">
    <property type="component" value="Unassembled WGS sequence"/>
</dbReference>
<dbReference type="Gene3D" id="1.25.40.10">
    <property type="entry name" value="Tetratricopeptide repeat domain"/>
    <property type="match status" value="2"/>
</dbReference>
<dbReference type="InterPro" id="IPR002885">
    <property type="entry name" value="PPR_rpt"/>
</dbReference>
<dbReference type="Pfam" id="PF01535">
    <property type="entry name" value="PPR"/>
    <property type="match status" value="1"/>
</dbReference>
<dbReference type="EMBL" id="JAEACU010000007">
    <property type="protein sequence ID" value="KAH7521267.1"/>
    <property type="molecule type" value="Genomic_DNA"/>
</dbReference>
<evidence type="ECO:0000256" key="1">
    <source>
        <dbReference type="ARBA" id="ARBA00022737"/>
    </source>
</evidence>
<feature type="repeat" description="PPR" evidence="2">
    <location>
        <begin position="70"/>
        <end position="104"/>
    </location>
</feature>
<dbReference type="GO" id="GO:0003723">
    <property type="term" value="F:RNA binding"/>
    <property type="evidence" value="ECO:0007669"/>
    <property type="project" value="InterPro"/>
</dbReference>
<reference evidence="3" key="1">
    <citation type="journal article" date="2021" name="Front. Plant Sci.">
        <title>Chromosome-Scale Genome Assembly for Chinese Sour Jujube and Insights Into Its Genome Evolution and Domestication Signature.</title>
        <authorList>
            <person name="Shen L.-Y."/>
            <person name="Luo H."/>
            <person name="Wang X.-L."/>
            <person name="Wang X.-M."/>
            <person name="Qiu X.-J."/>
            <person name="Liu H."/>
            <person name="Zhou S.-S."/>
            <person name="Jia K.-H."/>
            <person name="Nie S."/>
            <person name="Bao Y.-T."/>
            <person name="Zhang R.-G."/>
            <person name="Yun Q.-Z."/>
            <person name="Chai Y.-H."/>
            <person name="Lu J.-Y."/>
            <person name="Li Y."/>
            <person name="Zhao S.-W."/>
            <person name="Mao J.-F."/>
            <person name="Jia S.-G."/>
            <person name="Mao Y.-M."/>
        </authorList>
    </citation>
    <scope>NUCLEOTIDE SEQUENCE</scope>
    <source>
        <strain evidence="3">AT0</strain>
        <tissue evidence="3">Leaf</tissue>
    </source>
</reference>
<protein>
    <submittedName>
        <fullName evidence="3">Uncharacterized protein</fullName>
    </submittedName>
</protein>
<dbReference type="Pfam" id="PF13041">
    <property type="entry name" value="PPR_2"/>
    <property type="match status" value="1"/>
</dbReference>
<evidence type="ECO:0000313" key="4">
    <source>
        <dbReference type="Proteomes" id="UP000813462"/>
    </source>
</evidence>
<dbReference type="FunFam" id="1.25.40.10:FF:000073">
    <property type="entry name" value="Pentatricopeptide repeat-containing protein chloroplastic"/>
    <property type="match status" value="1"/>
</dbReference>
<dbReference type="AlphaFoldDB" id="A0A978V1N4"/>
<comment type="caution">
    <text evidence="3">The sequence shown here is derived from an EMBL/GenBank/DDBJ whole genome shotgun (WGS) entry which is preliminary data.</text>
</comment>
<gene>
    <name evidence="3" type="ORF">FEM48_Zijuj07G0014900</name>
</gene>
<dbReference type="PANTHER" id="PTHR47926">
    <property type="entry name" value="PENTATRICOPEPTIDE REPEAT-CONTAINING PROTEIN"/>
    <property type="match status" value="1"/>
</dbReference>
<keyword evidence="1" id="KW-0677">Repeat</keyword>
<feature type="repeat" description="PPR" evidence="2">
    <location>
        <begin position="171"/>
        <end position="205"/>
    </location>
</feature>
<sequence>MRLSNFTLSTVLKGCANSGRLREGQVVHSLAIKGGCELDEILGCSFVDMYSKCGLAIDALNVFMRIKNPDVVAWSAMITCLDKQGLWQEAAYLFRLMRSKGVRPNHFSFSSILSSASHLGDLRFGESIHACIWKFGFENEVLVSNALISMYTKNGSIQDGTQVFEAMKIRDLVSWNALLSGFHDEELCNLGPKIFHQLLVEGFKPNIYTFISILRAWVKTKESLVRNRSDWWFYFLLFHKPFRFDVKARLIFKVYGFCDGCQRKHVNASGKTVLSLKHKKPFIALHLHELPSSSALNFSFDRSVEWSSSQFLQVWSVPNYCYISENAASILRFNENGLRVLHGRSINLQEQKDKRCNSINGSIRFSSYVINGIYPRFAPPSI</sequence>
<dbReference type="InterPro" id="IPR011990">
    <property type="entry name" value="TPR-like_helical_dom_sf"/>
</dbReference>
<name>A0A978V1N4_ZIZJJ</name>
<dbReference type="NCBIfam" id="TIGR00756">
    <property type="entry name" value="PPR"/>
    <property type="match status" value="1"/>
</dbReference>
<organism evidence="3 4">
    <name type="scientific">Ziziphus jujuba var. spinosa</name>
    <dbReference type="NCBI Taxonomy" id="714518"/>
    <lineage>
        <taxon>Eukaryota</taxon>
        <taxon>Viridiplantae</taxon>
        <taxon>Streptophyta</taxon>
        <taxon>Embryophyta</taxon>
        <taxon>Tracheophyta</taxon>
        <taxon>Spermatophyta</taxon>
        <taxon>Magnoliopsida</taxon>
        <taxon>eudicotyledons</taxon>
        <taxon>Gunneridae</taxon>
        <taxon>Pentapetalae</taxon>
        <taxon>rosids</taxon>
        <taxon>fabids</taxon>
        <taxon>Rosales</taxon>
        <taxon>Rhamnaceae</taxon>
        <taxon>Paliureae</taxon>
        <taxon>Ziziphus</taxon>
    </lineage>
</organism>
<dbReference type="FunFam" id="1.25.40.10:FF:000381">
    <property type="entry name" value="Pentatricopeptide repeat-containing protein"/>
    <property type="match status" value="1"/>
</dbReference>
<dbReference type="InterPro" id="IPR046960">
    <property type="entry name" value="PPR_At4g14850-like_plant"/>
</dbReference>
<evidence type="ECO:0000256" key="2">
    <source>
        <dbReference type="PROSITE-ProRule" id="PRU00708"/>
    </source>
</evidence>
<evidence type="ECO:0000313" key="3">
    <source>
        <dbReference type="EMBL" id="KAH7521267.1"/>
    </source>
</evidence>
<accession>A0A978V1N4</accession>
<proteinExistence type="predicted"/>